<name>A0A7S2M3N2_9STRA</name>
<feature type="region of interest" description="Disordered" evidence="1">
    <location>
        <begin position="286"/>
        <end position="311"/>
    </location>
</feature>
<feature type="region of interest" description="Disordered" evidence="1">
    <location>
        <begin position="1"/>
        <end position="75"/>
    </location>
</feature>
<feature type="region of interest" description="Disordered" evidence="1">
    <location>
        <begin position="404"/>
        <end position="427"/>
    </location>
</feature>
<feature type="region of interest" description="Disordered" evidence="1">
    <location>
        <begin position="193"/>
        <end position="225"/>
    </location>
</feature>
<reference evidence="2" key="1">
    <citation type="submission" date="2021-01" db="EMBL/GenBank/DDBJ databases">
        <authorList>
            <person name="Corre E."/>
            <person name="Pelletier E."/>
            <person name="Niang G."/>
            <person name="Scheremetjew M."/>
            <person name="Finn R."/>
            <person name="Kale V."/>
            <person name="Holt S."/>
            <person name="Cochrane G."/>
            <person name="Meng A."/>
            <person name="Brown T."/>
            <person name="Cohen L."/>
        </authorList>
    </citation>
    <scope>NUCLEOTIDE SEQUENCE</scope>
    <source>
        <strain evidence="2">SM1012Den-03</strain>
    </source>
</reference>
<protein>
    <submittedName>
        <fullName evidence="2">Uncharacterized protein</fullName>
    </submittedName>
</protein>
<organism evidence="2">
    <name type="scientific">Skeletonema marinoi</name>
    <dbReference type="NCBI Taxonomy" id="267567"/>
    <lineage>
        <taxon>Eukaryota</taxon>
        <taxon>Sar</taxon>
        <taxon>Stramenopiles</taxon>
        <taxon>Ochrophyta</taxon>
        <taxon>Bacillariophyta</taxon>
        <taxon>Coscinodiscophyceae</taxon>
        <taxon>Thalassiosirophycidae</taxon>
        <taxon>Thalassiosirales</taxon>
        <taxon>Skeletonemataceae</taxon>
        <taxon>Skeletonema</taxon>
        <taxon>Skeletonema marinoi-dohrnii complex</taxon>
    </lineage>
</organism>
<feature type="region of interest" description="Disordered" evidence="1">
    <location>
        <begin position="114"/>
        <end position="139"/>
    </location>
</feature>
<feature type="compositionally biased region" description="Basic residues" evidence="1">
    <location>
        <begin position="463"/>
        <end position="474"/>
    </location>
</feature>
<dbReference type="AlphaFoldDB" id="A0A7S2M3N2"/>
<evidence type="ECO:0000256" key="1">
    <source>
        <dbReference type="SAM" id="MobiDB-lite"/>
    </source>
</evidence>
<evidence type="ECO:0000313" key="2">
    <source>
        <dbReference type="EMBL" id="CAD9622834.1"/>
    </source>
</evidence>
<feature type="compositionally biased region" description="Low complexity" evidence="1">
    <location>
        <begin position="295"/>
        <end position="311"/>
    </location>
</feature>
<feature type="region of interest" description="Disordered" evidence="1">
    <location>
        <begin position="458"/>
        <end position="492"/>
    </location>
</feature>
<dbReference type="EMBL" id="HBGZ01026626">
    <property type="protein sequence ID" value="CAD9622834.1"/>
    <property type="molecule type" value="Transcribed_RNA"/>
</dbReference>
<accession>A0A7S2M3N2</accession>
<feature type="compositionally biased region" description="Low complexity" evidence="1">
    <location>
        <begin position="50"/>
        <end position="63"/>
    </location>
</feature>
<proteinExistence type="predicted"/>
<sequence length="668" mass="73686">MSSTRSTAAKDELTASETLIAISMSPKKKDAKNEATAYTKTNPGSDILPASKSSATTRTSSRSLFSPHIKGASAASSIVTPKSTIKTPRVTRNRSAAARAVSGAAASRIAAVENSATKPQVKTEADPEEPTNVNNGGASIESPIFRLNITADNSSTAIKPSEAYTHTKIRDLTSPSNVVLPLLTLRSAYNDNAHEREQQQQQSEAAAAASSMSSTTATTTTNNNTHIHNGVASYVEQAAEEDIKTKLLMEINDLKQLLSGRKAQVNSLTAANTNLEEKVHRLQGMERQNKKMRLSSRSPTPTTRKSPTPTRFVGEEKQVKIGKGMQLEELKEEAVARGLMDADSITSMSREALLETLVIGTTCITKSSAWAEVLSLRAEIESEKVAMHLQEEDEKQRLLEMEKKREQKRERRAQQQVKKEQDEGAATGTAFTRDGMEALETATKTVCKSELKKDAAAAILPAKRTRGRPRKFGKKPSFGTHGSAFGIVNRPLPSNSSEVMYPSLAAEEDEKNTHPSHAIIRRDILEAFVTVAPKEDEDLTGEGKKKTARRRRYAGKVGFRCRYCKDKHVEEQGDLSVIYPESIKGLYRANIRFQSKHIQACQYIPQELRDQLEYLKTCKEGMNRGNKNYWTESALRKGFRDWQTVDGEKKGIIYCPELNEELKSSGTH</sequence>
<feature type="compositionally biased region" description="Basic and acidic residues" evidence="1">
    <location>
        <begin position="404"/>
        <end position="422"/>
    </location>
</feature>
<feature type="compositionally biased region" description="Low complexity" evidence="1">
    <location>
        <begin position="199"/>
        <end position="221"/>
    </location>
</feature>
<gene>
    <name evidence="2" type="ORF">SMAR0320_LOCUS18913</name>
</gene>